<evidence type="ECO:0000313" key="3">
    <source>
        <dbReference type="Proteomes" id="UP000499080"/>
    </source>
</evidence>
<name>A0A4Y1ZRG6_ARAVE</name>
<sequence length="225" mass="25313">MLFRTLSPTTVPNFKTTPFFFLFVDFWPSLTGLPLPPIPLKWKIPPHGVVTVATPHHVSIFSNTYYAIACHGTYGRAATDKRKERKVRQKEVGNTFDLLSNENHQTPKPARSLRAQSEERNDSSTETEVGSNVATSKAAVCQNRIHSPKVEVECDRYGVSDREAAAIVSAALQDSGQLKNDDLTLVVDRSKIRRKRKRVRNELKCDSLTEINQNPVCGLYFDGRK</sequence>
<dbReference type="Proteomes" id="UP000499080">
    <property type="component" value="Unassembled WGS sequence"/>
</dbReference>
<dbReference type="EMBL" id="BGPR01152176">
    <property type="protein sequence ID" value="GBL62400.1"/>
    <property type="molecule type" value="Genomic_DNA"/>
</dbReference>
<accession>A0A4Y1ZRG6</accession>
<keyword evidence="3" id="KW-1185">Reference proteome</keyword>
<feature type="non-terminal residue" evidence="2">
    <location>
        <position position="225"/>
    </location>
</feature>
<dbReference type="AlphaFoldDB" id="A0A4Y1ZRG6"/>
<feature type="region of interest" description="Disordered" evidence="1">
    <location>
        <begin position="79"/>
        <end position="131"/>
    </location>
</feature>
<evidence type="ECO:0000256" key="1">
    <source>
        <dbReference type="SAM" id="MobiDB-lite"/>
    </source>
</evidence>
<proteinExistence type="predicted"/>
<reference evidence="2 3" key="1">
    <citation type="journal article" date="2019" name="Sci. Rep.">
        <title>Orb-weaving spider Araneus ventricosus genome elucidates the spidroin gene catalogue.</title>
        <authorList>
            <person name="Kono N."/>
            <person name="Nakamura H."/>
            <person name="Ohtoshi R."/>
            <person name="Moran D.A.P."/>
            <person name="Shinohara A."/>
            <person name="Yoshida Y."/>
            <person name="Fujiwara M."/>
            <person name="Mori M."/>
            <person name="Tomita M."/>
            <person name="Arakawa K."/>
        </authorList>
    </citation>
    <scope>NUCLEOTIDE SEQUENCE [LARGE SCALE GENOMIC DNA]</scope>
</reference>
<organism evidence="2 3">
    <name type="scientific">Araneus ventricosus</name>
    <name type="common">Orbweaver spider</name>
    <name type="synonym">Epeira ventricosa</name>
    <dbReference type="NCBI Taxonomy" id="182803"/>
    <lineage>
        <taxon>Eukaryota</taxon>
        <taxon>Metazoa</taxon>
        <taxon>Ecdysozoa</taxon>
        <taxon>Arthropoda</taxon>
        <taxon>Chelicerata</taxon>
        <taxon>Arachnida</taxon>
        <taxon>Araneae</taxon>
        <taxon>Araneomorphae</taxon>
        <taxon>Entelegynae</taxon>
        <taxon>Araneoidea</taxon>
        <taxon>Araneidae</taxon>
        <taxon>Araneus</taxon>
    </lineage>
</organism>
<evidence type="ECO:0000313" key="2">
    <source>
        <dbReference type="EMBL" id="GBL62400.1"/>
    </source>
</evidence>
<protein>
    <submittedName>
        <fullName evidence="2">Uncharacterized protein</fullName>
    </submittedName>
</protein>
<feature type="compositionally biased region" description="Polar residues" evidence="1">
    <location>
        <begin position="97"/>
        <end position="106"/>
    </location>
</feature>
<gene>
    <name evidence="2" type="ORF">AVEN_237233_1</name>
</gene>
<comment type="caution">
    <text evidence="2">The sequence shown here is derived from an EMBL/GenBank/DDBJ whole genome shotgun (WGS) entry which is preliminary data.</text>
</comment>
<dbReference type="OrthoDB" id="6783620at2759"/>